<name>A0A9N8KL82_9PEZI</name>
<feature type="transmembrane region" description="Helical" evidence="7">
    <location>
        <begin position="178"/>
        <end position="200"/>
    </location>
</feature>
<sequence>MASSAPPTLYGLGKIPQELYVVALSLLVATWSAAFSRAYVRGYMLRSFGWDDWTLIPAQLCYTVQCAYLISMAGVEMNPDENSSIQSIAQLVTRNVIYAGITINTALGLAYFGLCTFGCGDPSKYLLRTTLGQCISIKNVVIPASYIFTALNAVMDFTMALLPISTIWHLKMPRITKFWAYLLMLLGASGSVVSLIRFAFVESLEPGPEFFKDTGKLAFYSHIEPGVGIVAVCVATLRPLFRQCLEGAKSVSSTQKSRGPSGKRISITGTSDVPLTSMKTNRQPRDGFDTLEDDSDEMETHWSNKHGIGVKTEFRIESHATKVGSHDVEQGRGLSFSRPPSLPPSQPPSRPQSPVRMPKKIIPGGYF</sequence>
<evidence type="ECO:0000256" key="5">
    <source>
        <dbReference type="ARBA" id="ARBA00038359"/>
    </source>
</evidence>
<evidence type="ECO:0000256" key="6">
    <source>
        <dbReference type="SAM" id="MobiDB-lite"/>
    </source>
</evidence>
<evidence type="ECO:0000256" key="1">
    <source>
        <dbReference type="ARBA" id="ARBA00004141"/>
    </source>
</evidence>
<reference evidence="9" key="1">
    <citation type="submission" date="2020-06" db="EMBL/GenBank/DDBJ databases">
        <authorList>
            <person name="Onetto C."/>
        </authorList>
    </citation>
    <scope>NUCLEOTIDE SEQUENCE</scope>
</reference>
<dbReference type="EMBL" id="CAINUL010000006">
    <property type="protein sequence ID" value="CAD0110340.1"/>
    <property type="molecule type" value="Genomic_DNA"/>
</dbReference>
<gene>
    <name evidence="9" type="ORF">AWRI4620_LOCUS4595</name>
</gene>
<accession>A0A9N8KL82</accession>
<proteinExistence type="inferred from homology"/>
<evidence type="ECO:0000256" key="4">
    <source>
        <dbReference type="ARBA" id="ARBA00023136"/>
    </source>
</evidence>
<protein>
    <recommendedName>
        <fullName evidence="8">Rhodopsin domain-containing protein</fullName>
    </recommendedName>
</protein>
<dbReference type="AlphaFoldDB" id="A0A9N8KL82"/>
<feature type="region of interest" description="Disordered" evidence="6">
    <location>
        <begin position="322"/>
        <end position="367"/>
    </location>
</feature>
<comment type="subcellular location">
    <subcellularLocation>
        <location evidence="1">Membrane</location>
        <topology evidence="1">Multi-pass membrane protein</topology>
    </subcellularLocation>
</comment>
<feature type="transmembrane region" description="Helical" evidence="7">
    <location>
        <begin position="146"/>
        <end position="166"/>
    </location>
</feature>
<organism evidence="9 10">
    <name type="scientific">Aureobasidium uvarum</name>
    <dbReference type="NCBI Taxonomy" id="2773716"/>
    <lineage>
        <taxon>Eukaryota</taxon>
        <taxon>Fungi</taxon>
        <taxon>Dikarya</taxon>
        <taxon>Ascomycota</taxon>
        <taxon>Pezizomycotina</taxon>
        <taxon>Dothideomycetes</taxon>
        <taxon>Dothideomycetidae</taxon>
        <taxon>Dothideales</taxon>
        <taxon>Saccotheciaceae</taxon>
        <taxon>Aureobasidium</taxon>
    </lineage>
</organism>
<dbReference type="GO" id="GO:0016020">
    <property type="term" value="C:membrane"/>
    <property type="evidence" value="ECO:0007669"/>
    <property type="project" value="UniProtKB-SubCell"/>
</dbReference>
<evidence type="ECO:0000313" key="9">
    <source>
        <dbReference type="EMBL" id="CAD0110340.1"/>
    </source>
</evidence>
<keyword evidence="10" id="KW-1185">Reference proteome</keyword>
<keyword evidence="2 7" id="KW-0812">Transmembrane</keyword>
<evidence type="ECO:0000259" key="8">
    <source>
        <dbReference type="Pfam" id="PF20684"/>
    </source>
</evidence>
<comment type="caution">
    <text evidence="9">The sequence shown here is derived from an EMBL/GenBank/DDBJ whole genome shotgun (WGS) entry which is preliminary data.</text>
</comment>
<keyword evidence="4 7" id="KW-0472">Membrane</keyword>
<evidence type="ECO:0000256" key="7">
    <source>
        <dbReference type="SAM" id="Phobius"/>
    </source>
</evidence>
<keyword evidence="3 7" id="KW-1133">Transmembrane helix</keyword>
<dbReference type="InterPro" id="IPR049326">
    <property type="entry name" value="Rhodopsin_dom_fungi"/>
</dbReference>
<dbReference type="InterPro" id="IPR052337">
    <property type="entry name" value="SAT4-like"/>
</dbReference>
<feature type="domain" description="Rhodopsin" evidence="8">
    <location>
        <begin position="93"/>
        <end position="242"/>
    </location>
</feature>
<comment type="similarity">
    <text evidence="5">Belongs to the SAT4 family.</text>
</comment>
<dbReference type="PANTHER" id="PTHR33048">
    <property type="entry name" value="PTH11-LIKE INTEGRAL MEMBRANE PROTEIN (AFU_ORTHOLOGUE AFUA_5G11245)"/>
    <property type="match status" value="1"/>
</dbReference>
<evidence type="ECO:0000256" key="3">
    <source>
        <dbReference type="ARBA" id="ARBA00022989"/>
    </source>
</evidence>
<evidence type="ECO:0000313" key="10">
    <source>
        <dbReference type="Proteomes" id="UP000745764"/>
    </source>
</evidence>
<evidence type="ECO:0000256" key="2">
    <source>
        <dbReference type="ARBA" id="ARBA00022692"/>
    </source>
</evidence>
<feature type="transmembrane region" description="Helical" evidence="7">
    <location>
        <begin position="20"/>
        <end position="40"/>
    </location>
</feature>
<feature type="compositionally biased region" description="Polar residues" evidence="6">
    <location>
        <begin position="267"/>
        <end position="281"/>
    </location>
</feature>
<dbReference type="Pfam" id="PF20684">
    <property type="entry name" value="Fung_rhodopsin"/>
    <property type="match status" value="1"/>
</dbReference>
<dbReference type="PANTHER" id="PTHR33048:SF96">
    <property type="entry name" value="INTEGRAL MEMBRANE PROTEIN"/>
    <property type="match status" value="1"/>
</dbReference>
<feature type="compositionally biased region" description="Pro residues" evidence="6">
    <location>
        <begin position="340"/>
        <end position="351"/>
    </location>
</feature>
<dbReference type="Proteomes" id="UP000745764">
    <property type="component" value="Unassembled WGS sequence"/>
</dbReference>
<feature type="region of interest" description="Disordered" evidence="6">
    <location>
        <begin position="251"/>
        <end position="305"/>
    </location>
</feature>
<dbReference type="OrthoDB" id="4682787at2759"/>
<feature type="transmembrane region" description="Helical" evidence="7">
    <location>
        <begin position="96"/>
        <end position="114"/>
    </location>
</feature>